<organism evidence="3 4">
    <name type="scientific">Bacteroides clarus</name>
    <dbReference type="NCBI Taxonomy" id="626929"/>
    <lineage>
        <taxon>Bacteria</taxon>
        <taxon>Pseudomonadati</taxon>
        <taxon>Bacteroidota</taxon>
        <taxon>Bacteroidia</taxon>
        <taxon>Bacteroidales</taxon>
        <taxon>Bacteroidaceae</taxon>
        <taxon>Bacteroides</taxon>
    </lineage>
</organism>
<evidence type="ECO:0000313" key="4">
    <source>
        <dbReference type="Proteomes" id="UP000196587"/>
    </source>
</evidence>
<dbReference type="Proteomes" id="UP000196587">
    <property type="component" value="Unassembled WGS sequence"/>
</dbReference>
<dbReference type="SMART" id="SM00530">
    <property type="entry name" value="HTH_XRE"/>
    <property type="match status" value="1"/>
</dbReference>
<proteinExistence type="predicted"/>
<evidence type="ECO:0000313" key="3">
    <source>
        <dbReference type="EMBL" id="OUP31675.1"/>
    </source>
</evidence>
<dbReference type="CDD" id="cd00093">
    <property type="entry name" value="HTH_XRE"/>
    <property type="match status" value="1"/>
</dbReference>
<dbReference type="PANTHER" id="PTHR46797">
    <property type="entry name" value="HTH-TYPE TRANSCRIPTIONAL REGULATOR"/>
    <property type="match status" value="1"/>
</dbReference>
<dbReference type="Gene3D" id="1.10.260.40">
    <property type="entry name" value="lambda repressor-like DNA-binding domains"/>
    <property type="match status" value="1"/>
</dbReference>
<sequence>MQLKEISKDIYDLDSWLDEGLGKEGTPEREKNREKAWEEYNAQILLDARKNARLTQAELAKRIGADKGYISRIERGLTVPTVATLYKIAAAMGLTVELRPA</sequence>
<dbReference type="RefSeq" id="WP_087413628.1">
    <property type="nucleotide sequence ID" value="NZ_CAUBEL010000006.1"/>
</dbReference>
<gene>
    <name evidence="3" type="ORF">B5F24_16480</name>
</gene>
<dbReference type="PROSITE" id="PS50943">
    <property type="entry name" value="HTH_CROC1"/>
    <property type="match status" value="1"/>
</dbReference>
<protein>
    <submittedName>
        <fullName evidence="3">Transcriptional regulator</fullName>
    </submittedName>
</protein>
<accession>A0A1Y4JGP5</accession>
<dbReference type="Pfam" id="PF01381">
    <property type="entry name" value="HTH_3"/>
    <property type="match status" value="1"/>
</dbReference>
<name>A0A1Y4JGP5_9BACE</name>
<dbReference type="InterPro" id="IPR010982">
    <property type="entry name" value="Lambda_DNA-bd_dom_sf"/>
</dbReference>
<keyword evidence="1" id="KW-0238">DNA-binding</keyword>
<reference evidence="4" key="1">
    <citation type="submission" date="2017-04" db="EMBL/GenBank/DDBJ databases">
        <title>Function of individual gut microbiota members based on whole genome sequencing of pure cultures obtained from chicken caecum.</title>
        <authorList>
            <person name="Medvecky M."/>
            <person name="Cejkova D."/>
            <person name="Polansky O."/>
            <person name="Karasova D."/>
            <person name="Kubasova T."/>
            <person name="Cizek A."/>
            <person name="Rychlik I."/>
        </authorList>
    </citation>
    <scope>NUCLEOTIDE SEQUENCE [LARGE SCALE GENOMIC DNA]</scope>
    <source>
        <strain evidence="4">An189</strain>
    </source>
</reference>
<dbReference type="InterPro" id="IPR001387">
    <property type="entry name" value="Cro/C1-type_HTH"/>
</dbReference>
<dbReference type="AlphaFoldDB" id="A0A1Y4JGP5"/>
<comment type="caution">
    <text evidence="3">The sequence shown here is derived from an EMBL/GenBank/DDBJ whole genome shotgun (WGS) entry which is preliminary data.</text>
</comment>
<dbReference type="InterPro" id="IPR050807">
    <property type="entry name" value="TransReg_Diox_bact_type"/>
</dbReference>
<dbReference type="PANTHER" id="PTHR46797:SF1">
    <property type="entry name" value="METHYLPHOSPHONATE SYNTHASE"/>
    <property type="match status" value="1"/>
</dbReference>
<feature type="domain" description="HTH cro/C1-type" evidence="2">
    <location>
        <begin position="45"/>
        <end position="99"/>
    </location>
</feature>
<dbReference type="GO" id="GO:0003677">
    <property type="term" value="F:DNA binding"/>
    <property type="evidence" value="ECO:0007669"/>
    <property type="project" value="UniProtKB-KW"/>
</dbReference>
<dbReference type="GO" id="GO:0005829">
    <property type="term" value="C:cytosol"/>
    <property type="evidence" value="ECO:0007669"/>
    <property type="project" value="TreeGrafter"/>
</dbReference>
<dbReference type="EMBL" id="NFKE01000019">
    <property type="protein sequence ID" value="OUP31675.1"/>
    <property type="molecule type" value="Genomic_DNA"/>
</dbReference>
<evidence type="ECO:0000259" key="2">
    <source>
        <dbReference type="PROSITE" id="PS50943"/>
    </source>
</evidence>
<dbReference type="SUPFAM" id="SSF47413">
    <property type="entry name" value="lambda repressor-like DNA-binding domains"/>
    <property type="match status" value="1"/>
</dbReference>
<evidence type="ECO:0000256" key="1">
    <source>
        <dbReference type="ARBA" id="ARBA00023125"/>
    </source>
</evidence>
<dbReference type="GO" id="GO:0003700">
    <property type="term" value="F:DNA-binding transcription factor activity"/>
    <property type="evidence" value="ECO:0007669"/>
    <property type="project" value="TreeGrafter"/>
</dbReference>